<accession>A0ABN9SMT1</accession>
<evidence type="ECO:0000256" key="2">
    <source>
        <dbReference type="ARBA" id="ARBA00022801"/>
    </source>
</evidence>
<dbReference type="PANTHER" id="PTHR10161">
    <property type="entry name" value="TARTRATE-RESISTANT ACID PHOSPHATASE TYPE 5"/>
    <property type="match status" value="1"/>
</dbReference>
<keyword evidence="1" id="KW-0732">Signal</keyword>
<comment type="caution">
    <text evidence="4">The sequence shown here is derived from an EMBL/GenBank/DDBJ whole genome shotgun (WGS) entry which is preliminary data.</text>
</comment>
<evidence type="ECO:0008006" key="6">
    <source>
        <dbReference type="Google" id="ProtNLM"/>
    </source>
</evidence>
<keyword evidence="2" id="KW-0378">Hydrolase</keyword>
<feature type="region of interest" description="Disordered" evidence="3">
    <location>
        <begin position="504"/>
        <end position="671"/>
    </location>
</feature>
<dbReference type="Proteomes" id="UP001189429">
    <property type="component" value="Unassembled WGS sequence"/>
</dbReference>
<dbReference type="EMBL" id="CAUYUJ010012003">
    <property type="protein sequence ID" value="CAK0833048.1"/>
    <property type="molecule type" value="Genomic_DNA"/>
</dbReference>
<keyword evidence="5" id="KW-1185">Reference proteome</keyword>
<dbReference type="Gene3D" id="3.60.21.10">
    <property type="match status" value="1"/>
</dbReference>
<evidence type="ECO:0000256" key="3">
    <source>
        <dbReference type="SAM" id="MobiDB-lite"/>
    </source>
</evidence>
<sequence>GGRELGPGSRHAFVIGNWGGVQPESGGPPTPADYTRRQVVPEDLQIQQNVAKAMADRAEASAPDYVLNAGGNFHKMGISAHCDAFETPADTPQWADIYENMYVGPMADVQWLCVLGSVDYGGSTFTAGWDQQIAYTWERPPPWSGRWILPAQYYSSRVLYDDFTVEYFFVDSNRWSAYPKVVLGAPPRLEHMHSADPAPPHAAQGTTAGLANTFMEGVGVDDNTFFSLCSSVGDLSESLTLCDITESCQSVIVYQCMSFFACASTYTVSEIAAAGSGTGSCTWSKVGDSTTGTTLTLTTTSVTATTKTDIAFVEGPRVDDFAFFMYCDTSFGTLEQAEATCNAMAGCQILHSCGCTTTTWVACSGSPEDLMTIGGGTDACTMIDASTTTTHNSINIDNNHRYHNHFEHRKQDHRHFSEQRHSDEFNDALNEDGYNIYIEHPQRDQLHIGEQCHSNDHECDNDKRDDNNVDNNDRHNYEYHYDDQLVYDCHNYQFDLKHHRHNRNQYQDDGEHHHGTTSTSATSMSSISSTTGTTATTTTTTVSTTSEKSSATATTTTWTSSTSGTTATATKTTVSATSGTTSTSATSMSSISSTSGTTGTMTTTTVSATSVTTSTSATATTGTSSTSGTTSTKTTTTVSTTSLTTSTTSRTHTLPQLPTPPAGRPAQVSQV</sequence>
<organism evidence="4 5">
    <name type="scientific">Prorocentrum cordatum</name>
    <dbReference type="NCBI Taxonomy" id="2364126"/>
    <lineage>
        <taxon>Eukaryota</taxon>
        <taxon>Sar</taxon>
        <taxon>Alveolata</taxon>
        <taxon>Dinophyceae</taxon>
        <taxon>Prorocentrales</taxon>
        <taxon>Prorocentraceae</taxon>
        <taxon>Prorocentrum</taxon>
    </lineage>
</organism>
<dbReference type="SUPFAM" id="SSF56300">
    <property type="entry name" value="Metallo-dependent phosphatases"/>
    <property type="match status" value="1"/>
</dbReference>
<reference evidence="4" key="1">
    <citation type="submission" date="2023-10" db="EMBL/GenBank/DDBJ databases">
        <authorList>
            <person name="Chen Y."/>
            <person name="Shah S."/>
            <person name="Dougan E. K."/>
            <person name="Thang M."/>
            <person name="Chan C."/>
        </authorList>
    </citation>
    <scope>NUCLEOTIDE SEQUENCE [LARGE SCALE GENOMIC DNA]</scope>
</reference>
<name>A0ABN9SMT1_9DINO</name>
<gene>
    <name evidence="4" type="ORF">PCOR1329_LOCUS30878</name>
</gene>
<evidence type="ECO:0000313" key="5">
    <source>
        <dbReference type="Proteomes" id="UP001189429"/>
    </source>
</evidence>
<proteinExistence type="predicted"/>
<dbReference type="InterPro" id="IPR051558">
    <property type="entry name" value="Metallophosphoesterase_PAP"/>
</dbReference>
<protein>
    <recommendedName>
        <fullName evidence="6">Subtilisin</fullName>
    </recommendedName>
</protein>
<evidence type="ECO:0000256" key="1">
    <source>
        <dbReference type="ARBA" id="ARBA00022729"/>
    </source>
</evidence>
<evidence type="ECO:0000313" key="4">
    <source>
        <dbReference type="EMBL" id="CAK0833048.1"/>
    </source>
</evidence>
<feature type="compositionally biased region" description="Low complexity" evidence="3">
    <location>
        <begin position="516"/>
        <end position="649"/>
    </location>
</feature>
<feature type="non-terminal residue" evidence="4">
    <location>
        <position position="1"/>
    </location>
</feature>
<feature type="region of interest" description="Disordered" evidence="3">
    <location>
        <begin position="454"/>
        <end position="475"/>
    </location>
</feature>
<dbReference type="InterPro" id="IPR029052">
    <property type="entry name" value="Metallo-depent_PP-like"/>
</dbReference>
<dbReference type="PANTHER" id="PTHR10161:SF14">
    <property type="entry name" value="TARTRATE-RESISTANT ACID PHOSPHATASE TYPE 5"/>
    <property type="match status" value="1"/>
</dbReference>